<dbReference type="WormBase" id="CBG06535">
    <property type="protein sequence ID" value="CBP49385"/>
    <property type="gene ID" value="WBGene00028797"/>
</dbReference>
<dbReference type="FunCoup" id="A8X2G7">
    <property type="interactions" value="780"/>
</dbReference>
<dbReference type="Pfam" id="PF01030">
    <property type="entry name" value="Recep_L_domain"/>
    <property type="match status" value="2"/>
</dbReference>
<organism evidence="3 4">
    <name type="scientific">Caenorhabditis briggsae</name>
    <dbReference type="NCBI Taxonomy" id="6238"/>
    <lineage>
        <taxon>Eukaryota</taxon>
        <taxon>Metazoa</taxon>
        <taxon>Ecdysozoa</taxon>
        <taxon>Nematoda</taxon>
        <taxon>Chromadorea</taxon>
        <taxon>Rhabditida</taxon>
        <taxon>Rhabditina</taxon>
        <taxon>Rhabditomorpha</taxon>
        <taxon>Rhabditoidea</taxon>
        <taxon>Rhabditidae</taxon>
        <taxon>Peloderinae</taxon>
        <taxon>Caenorhabditis</taxon>
    </lineage>
</organism>
<evidence type="ECO:0000259" key="2">
    <source>
        <dbReference type="Pfam" id="PF01030"/>
    </source>
</evidence>
<keyword evidence="1" id="KW-1133">Transmembrane helix</keyword>
<protein>
    <submittedName>
        <fullName evidence="3">Protein CBG06535</fullName>
    </submittedName>
</protein>
<evidence type="ECO:0000256" key="1">
    <source>
        <dbReference type="SAM" id="Phobius"/>
    </source>
</evidence>
<dbReference type="RefSeq" id="XP_002647463.1">
    <property type="nucleotide sequence ID" value="XM_002647417.1"/>
</dbReference>
<proteinExistence type="predicted"/>
<feature type="transmembrane region" description="Helical" evidence="1">
    <location>
        <begin position="457"/>
        <end position="475"/>
    </location>
</feature>
<dbReference type="HOGENOM" id="CLU_028064_2_0_1"/>
<dbReference type="Gene3D" id="3.80.20.20">
    <property type="entry name" value="Receptor L-domain"/>
    <property type="match status" value="2"/>
</dbReference>
<accession>A8X2G7</accession>
<feature type="domain" description="Receptor L-domain" evidence="2">
    <location>
        <begin position="118"/>
        <end position="234"/>
    </location>
</feature>
<evidence type="ECO:0000313" key="5">
    <source>
        <dbReference type="WormBase" id="CBG06535"/>
    </source>
</evidence>
<dbReference type="PANTHER" id="PTHR21662:SF14">
    <property type="entry name" value="INSULIN_EGF-RECEPTOR L DOMAIN PROTEIN-RELATED"/>
    <property type="match status" value="1"/>
</dbReference>
<dbReference type="SUPFAM" id="SSF52058">
    <property type="entry name" value="L domain-like"/>
    <property type="match status" value="3"/>
</dbReference>
<sequence>MSEYFKNMTVLFGGLLVENTNFENISFFPKSQENGIYVRNNSKLTDYKFLTQMFMYSDKNLKECDFQVVDNKKLNAESLCGSGLLHYFTDLRVKGNLKDCGCQGDEIDDSTLSTYKTCQNSYNGLYLNNVTSKDFSSLENIMQVKGIIDISDTDIENLSFLKNLVTFNYRNQGTKERISFNLQNNPKMTRFGMPVLSVIHNTEVERTDGPEEGIVLFNFENLHPDFCLTVNEILLFLELNVTFRNLNAKVCDVSQEILNDPSICTFETLEKLHEKCIFVIGDVIIDSENEHDIVNVGNVYYIFGSLTIKNTKLKSLAYFFNLLAIVHLGDGPVIQLISNKELKDVKFDNLRSIITSGHRQAFIQDNHPDIFKSSGGNCIISDPENIYIAYRTRLNFTGTDCDGSRIEEQAETGAVTGQPEQQPAETDNLCVLNSFAALQRIVFLHVPSVRPIFSGTYLSVIISFCWASIIYAHFISFYKCESSLGATKICEHFPDIAFLMIYRFSLCMLNFLTAYFYYSIHKTIFTFSSCAVTIIHNIIPSEPIEEFLGDISCYYLVFFTPIFPAVISISYISSMSHLKSLVSRIMRHN</sequence>
<keyword evidence="1" id="KW-0812">Transmembrane</keyword>
<dbReference type="InParanoid" id="A8X2G7"/>
<feature type="transmembrane region" description="Helical" evidence="1">
    <location>
        <begin position="496"/>
        <end position="518"/>
    </location>
</feature>
<name>A8X2G7_CAEBR</name>
<dbReference type="InterPro" id="IPR053079">
    <property type="entry name" value="SPS2_domain"/>
</dbReference>
<gene>
    <name evidence="3 5" type="ORF">CBG06535</name>
    <name evidence="3" type="ORF">CBG_06535</name>
</gene>
<feature type="domain" description="Receptor L-domain" evidence="2">
    <location>
        <begin position="275"/>
        <end position="367"/>
    </location>
</feature>
<keyword evidence="1" id="KW-0472">Membrane</keyword>
<dbReference type="OMA" id="NRECEVR"/>
<dbReference type="InterPro" id="IPR036941">
    <property type="entry name" value="Rcpt_L-dom_sf"/>
</dbReference>
<dbReference type="eggNOG" id="ENOG502THWF">
    <property type="taxonomic scope" value="Eukaryota"/>
</dbReference>
<dbReference type="Proteomes" id="UP000008549">
    <property type="component" value="Unassembled WGS sequence"/>
</dbReference>
<evidence type="ECO:0000313" key="3">
    <source>
        <dbReference type="EMBL" id="CAP26827.1"/>
    </source>
</evidence>
<evidence type="ECO:0000313" key="4">
    <source>
        <dbReference type="Proteomes" id="UP000008549"/>
    </source>
</evidence>
<dbReference type="EMBL" id="HE601320">
    <property type="protein sequence ID" value="CAP26827.1"/>
    <property type="molecule type" value="Genomic_DNA"/>
</dbReference>
<dbReference type="InterPro" id="IPR000494">
    <property type="entry name" value="Rcpt_L-dom"/>
</dbReference>
<dbReference type="CTD" id="8589462"/>
<dbReference type="GeneID" id="8589462"/>
<reference evidence="3 4" key="1">
    <citation type="journal article" date="2003" name="PLoS Biol.">
        <title>The genome sequence of Caenorhabditis briggsae: a platform for comparative genomics.</title>
        <authorList>
            <person name="Stein L.D."/>
            <person name="Bao Z."/>
            <person name="Blasiar D."/>
            <person name="Blumenthal T."/>
            <person name="Brent M.R."/>
            <person name="Chen N."/>
            <person name="Chinwalla A."/>
            <person name="Clarke L."/>
            <person name="Clee C."/>
            <person name="Coghlan A."/>
            <person name="Coulson A."/>
            <person name="D'Eustachio P."/>
            <person name="Fitch D.H."/>
            <person name="Fulton L.A."/>
            <person name="Fulton R.E."/>
            <person name="Griffiths-Jones S."/>
            <person name="Harris T.W."/>
            <person name="Hillier L.W."/>
            <person name="Kamath R."/>
            <person name="Kuwabara P.E."/>
            <person name="Mardis E.R."/>
            <person name="Marra M.A."/>
            <person name="Miner T.L."/>
            <person name="Minx P."/>
            <person name="Mullikin J.C."/>
            <person name="Plumb R.W."/>
            <person name="Rogers J."/>
            <person name="Schein J.E."/>
            <person name="Sohrmann M."/>
            <person name="Spieth J."/>
            <person name="Stajich J.E."/>
            <person name="Wei C."/>
            <person name="Willey D."/>
            <person name="Wilson R.K."/>
            <person name="Durbin R."/>
            <person name="Waterston R.H."/>
        </authorList>
    </citation>
    <scope>NUCLEOTIDE SEQUENCE [LARGE SCALE GENOMIC DNA]</scope>
    <source>
        <strain evidence="3 4">AF16</strain>
    </source>
</reference>
<feature type="transmembrane region" description="Helical" evidence="1">
    <location>
        <begin position="553"/>
        <end position="572"/>
    </location>
</feature>
<keyword evidence="4" id="KW-1185">Reference proteome</keyword>
<dbReference type="AlphaFoldDB" id="A8X2G7"/>
<reference evidence="3 4" key="2">
    <citation type="journal article" date="2011" name="PLoS Genet.">
        <title>Caenorhabditis briggsae recombinant inbred line genotypes reveal inter-strain incompatibility and the evolution of recombination.</title>
        <authorList>
            <person name="Ross J.A."/>
            <person name="Koboldt D.C."/>
            <person name="Staisch J.E."/>
            <person name="Chamberlin H.M."/>
            <person name="Gupta B.P."/>
            <person name="Miller R.D."/>
            <person name="Baird S.E."/>
            <person name="Haag E.S."/>
        </authorList>
    </citation>
    <scope>NUCLEOTIDE SEQUENCE [LARGE SCALE GENOMIC DNA]</scope>
    <source>
        <strain evidence="3 4">AF16</strain>
    </source>
</reference>
<dbReference type="PANTHER" id="PTHR21662">
    <property type="entry name" value="RECEPTOR PROTEIN-TYROSINE KINASE"/>
    <property type="match status" value="1"/>
</dbReference>
<dbReference type="KEGG" id="cbr:CBG_06535"/>